<sequence>MLPLFITLLAIYLIVYVVKFYRNAARYPRGPSPWPVVGNCLEMNPEYTADQFQEMSQIYGPIFTLHLPDPMVAVTSYEDIKEGLVTRGDDFIGRSNAYPDTFYQLEVHKGIAFADSENWHANRRASTQILKDFGMTKAKMEDRINGCIDDLMIYINPKIKNNELIDFRLPINVCISNIICDIVFGYKGTYQDTTRINNYLFNLDEAFTKLSGRFLPSLYRYFNDQEWLISFFNLFKPAGVMGMKEFGNTVRKDVAAVKKTYVKGEEPQNFIHAYLEKMEVLGGHINDEELDAVVSDLWFAGMDTTRSTMLHFFNLMALYPAKQDKARKEILKVIGSDNLITMADKVNLPYCSALIIELQRQANIIPFNISHRAIRDTEINGNKIPKDTIVFFCIYNVMKYDKQFSADSADFKPERFLNEDESAIVKGSTDRVIPFSLGKRQCMGMSLANLELFLICTRFLQKYKISVPEGVTPPKQKAPWSIIMKPEPFSYKTLKRFECRQVTKTTKHLLITADRIFTPDIVLFNNADGMFEASFMCNVIISNKGDILWVPPAIYKSSCIIDVEFFPFDEQICILIFGSWTYNSNEVKLDFLGAQYIDLSEYSPSSIWDIIDAPATLVNQRTRIEFQVRMRRKPLFFTIVLLIPVVLMAFLSVSVYFLPTESTEKITLTISLLLSIVLFLLVVSKILPPTSSTIPLLAKYLLLTFVLNVITILATVIIINVYFRAPSTHRMPSWVRTVFLDTLPIFICMRRPKIISAIKPKKSKTNSSKLPGIGEFNVTKNIHHPLCPVMSKKSLDDDDNWRLPAIHVYESNPITTGKDELTSDFYPLTKNVADAISAIEYITDHIKQDEEYKMYRDDWKYVGMILDRLMLYIFFGITLGGTIGILFSSPTVFEHVNQKAELQKLIALYIQSSEDS</sequence>
<accession>A0AC35UDF2</accession>
<protein>
    <submittedName>
        <fullName evidence="2">Cytochrome P450</fullName>
    </submittedName>
</protein>
<name>A0AC35UDF2_9BILA</name>
<organism evidence="1 2">
    <name type="scientific">Rhabditophanes sp. KR3021</name>
    <dbReference type="NCBI Taxonomy" id="114890"/>
    <lineage>
        <taxon>Eukaryota</taxon>
        <taxon>Metazoa</taxon>
        <taxon>Ecdysozoa</taxon>
        <taxon>Nematoda</taxon>
        <taxon>Chromadorea</taxon>
        <taxon>Rhabditida</taxon>
        <taxon>Tylenchina</taxon>
        <taxon>Panagrolaimomorpha</taxon>
        <taxon>Strongyloidoidea</taxon>
        <taxon>Alloionematidae</taxon>
        <taxon>Rhabditophanes</taxon>
    </lineage>
</organism>
<evidence type="ECO:0000313" key="1">
    <source>
        <dbReference type="Proteomes" id="UP000095286"/>
    </source>
</evidence>
<proteinExistence type="predicted"/>
<dbReference type="WBParaSite" id="RSKR_0001037600.1">
    <property type="protein sequence ID" value="RSKR_0001037600.1"/>
    <property type="gene ID" value="RSKR_0001037600"/>
</dbReference>
<dbReference type="Proteomes" id="UP000095286">
    <property type="component" value="Unplaced"/>
</dbReference>
<evidence type="ECO:0000313" key="2">
    <source>
        <dbReference type="WBParaSite" id="RSKR_0001037600.1"/>
    </source>
</evidence>
<reference evidence="2" key="1">
    <citation type="submission" date="2016-11" db="UniProtKB">
        <authorList>
            <consortium name="WormBaseParasite"/>
        </authorList>
    </citation>
    <scope>IDENTIFICATION</scope>
    <source>
        <strain evidence="2">KR3021</strain>
    </source>
</reference>